<protein>
    <submittedName>
        <fullName evidence="2">Uncharacterized protein</fullName>
    </submittedName>
</protein>
<evidence type="ECO:0000313" key="2">
    <source>
        <dbReference type="EMBL" id="KAL1559111.1"/>
    </source>
</evidence>
<name>A0ABD1HRM4_SALDI</name>
<comment type="caution">
    <text evidence="2">The sequence shown here is derived from an EMBL/GenBank/DDBJ whole genome shotgun (WGS) entry which is preliminary data.</text>
</comment>
<sequence>MDQCSPYRPIERENPSPIENPIQPSLSFAYSHAPPSWSRPGREFILRPRVFLSQFLHPSPAFSHDLSPPHPSPVPSVVRRPSICALQPSPVWGLSLSHHASSMQGSGSALFFTRIQLRHLTSASRDGLPALAVIPPRSNGDAVVGQPLQAAQD</sequence>
<organism evidence="2 3">
    <name type="scientific">Salvia divinorum</name>
    <name type="common">Maria pastora</name>
    <name type="synonym">Diviner's sage</name>
    <dbReference type="NCBI Taxonomy" id="28513"/>
    <lineage>
        <taxon>Eukaryota</taxon>
        <taxon>Viridiplantae</taxon>
        <taxon>Streptophyta</taxon>
        <taxon>Embryophyta</taxon>
        <taxon>Tracheophyta</taxon>
        <taxon>Spermatophyta</taxon>
        <taxon>Magnoliopsida</taxon>
        <taxon>eudicotyledons</taxon>
        <taxon>Gunneridae</taxon>
        <taxon>Pentapetalae</taxon>
        <taxon>asterids</taxon>
        <taxon>lamiids</taxon>
        <taxon>Lamiales</taxon>
        <taxon>Lamiaceae</taxon>
        <taxon>Nepetoideae</taxon>
        <taxon>Mentheae</taxon>
        <taxon>Salviinae</taxon>
        <taxon>Salvia</taxon>
        <taxon>Salvia subgen. Calosphace</taxon>
    </lineage>
</organism>
<dbReference type="Proteomes" id="UP001567538">
    <property type="component" value="Unassembled WGS sequence"/>
</dbReference>
<keyword evidence="3" id="KW-1185">Reference proteome</keyword>
<feature type="region of interest" description="Disordered" evidence="1">
    <location>
        <begin position="1"/>
        <end position="23"/>
    </location>
</feature>
<accession>A0ABD1HRM4</accession>
<dbReference type="AlphaFoldDB" id="A0ABD1HRM4"/>
<evidence type="ECO:0000313" key="3">
    <source>
        <dbReference type="Proteomes" id="UP001567538"/>
    </source>
</evidence>
<proteinExistence type="predicted"/>
<reference evidence="2 3" key="1">
    <citation type="submission" date="2024-06" db="EMBL/GenBank/DDBJ databases">
        <title>A chromosome level genome sequence of Diviner's sage (Salvia divinorum).</title>
        <authorList>
            <person name="Ford S.A."/>
            <person name="Ro D.-K."/>
            <person name="Ness R.W."/>
            <person name="Phillips M.A."/>
        </authorList>
    </citation>
    <scope>NUCLEOTIDE SEQUENCE [LARGE SCALE GENOMIC DNA]</scope>
    <source>
        <strain evidence="2">SAF-2024a</strain>
        <tissue evidence="2">Leaf</tissue>
    </source>
</reference>
<gene>
    <name evidence="2" type="ORF">AAHA92_09491</name>
</gene>
<dbReference type="EMBL" id="JBEAFC010000004">
    <property type="protein sequence ID" value="KAL1559111.1"/>
    <property type="molecule type" value="Genomic_DNA"/>
</dbReference>
<evidence type="ECO:0000256" key="1">
    <source>
        <dbReference type="SAM" id="MobiDB-lite"/>
    </source>
</evidence>